<feature type="binding site" evidence="11">
    <location>
        <position position="231"/>
    </location>
    <ligand>
        <name>substrate</name>
    </ligand>
</feature>
<dbReference type="SUPFAM" id="SSF101790">
    <property type="entry name" value="Aminomethyltransferase beta-barrel domain"/>
    <property type="match status" value="1"/>
</dbReference>
<feature type="domain" description="Aminomethyltransferase C-terminal" evidence="14">
    <location>
        <begin position="317"/>
        <end position="393"/>
    </location>
</feature>
<dbReference type="GO" id="GO:0008483">
    <property type="term" value="F:transaminase activity"/>
    <property type="evidence" value="ECO:0007669"/>
    <property type="project" value="UniProtKB-KW"/>
</dbReference>
<dbReference type="Gene3D" id="4.10.1250.10">
    <property type="entry name" value="Aminomethyltransferase fragment"/>
    <property type="match status" value="1"/>
</dbReference>
<dbReference type="OrthoDB" id="10263536at2759"/>
<gene>
    <name evidence="16" type="primary">gcv1</name>
    <name evidence="15" type="ORF">SJAG_02901</name>
</gene>
<dbReference type="FunFam" id="3.30.70.1400:FF:000001">
    <property type="entry name" value="Aminomethyltransferase"/>
    <property type="match status" value="1"/>
</dbReference>
<evidence type="ECO:0000259" key="13">
    <source>
        <dbReference type="Pfam" id="PF01571"/>
    </source>
</evidence>
<dbReference type="OMA" id="MPVQYPA"/>
<dbReference type="Gene3D" id="2.40.30.110">
    <property type="entry name" value="Aminomethyltransferase beta-barrel domains"/>
    <property type="match status" value="1"/>
</dbReference>
<dbReference type="PANTHER" id="PTHR43757:SF2">
    <property type="entry name" value="AMINOMETHYLTRANSFERASE, MITOCHONDRIAL"/>
    <property type="match status" value="1"/>
</dbReference>
<keyword evidence="7 12" id="KW-0809">Transit peptide</keyword>
<dbReference type="STRING" id="402676.B6K1H2"/>
<comment type="subunit">
    <text evidence="3 12">The glycine cleavage system is composed of four proteins: P, T, L and H.</text>
</comment>
<dbReference type="SUPFAM" id="SSF103025">
    <property type="entry name" value="Folate-binding domain"/>
    <property type="match status" value="1"/>
</dbReference>
<evidence type="ECO:0000259" key="14">
    <source>
        <dbReference type="Pfam" id="PF08669"/>
    </source>
</evidence>
<evidence type="ECO:0000256" key="3">
    <source>
        <dbReference type="ARBA" id="ARBA00011690"/>
    </source>
</evidence>
<dbReference type="InterPro" id="IPR006223">
    <property type="entry name" value="GcvT"/>
</dbReference>
<evidence type="ECO:0000256" key="7">
    <source>
        <dbReference type="ARBA" id="ARBA00022946"/>
    </source>
</evidence>
<comment type="subcellular location">
    <subcellularLocation>
        <location evidence="1 12">Mitochondrion</location>
    </subcellularLocation>
</comment>
<dbReference type="PANTHER" id="PTHR43757">
    <property type="entry name" value="AMINOMETHYLTRANSFERASE"/>
    <property type="match status" value="1"/>
</dbReference>
<keyword evidence="5 12" id="KW-0032">Aminotransferase</keyword>
<dbReference type="InterPro" id="IPR006222">
    <property type="entry name" value="GCVT_N"/>
</dbReference>
<comment type="function">
    <text evidence="12">The glycine cleavage system catalyzes the degradation of glycine.</text>
</comment>
<evidence type="ECO:0000256" key="2">
    <source>
        <dbReference type="ARBA" id="ARBA00008609"/>
    </source>
</evidence>
<dbReference type="eggNOG" id="KOG2770">
    <property type="taxonomic scope" value="Eukaryota"/>
</dbReference>
<feature type="domain" description="GCVT N-terminal" evidence="13">
    <location>
        <begin position="37"/>
        <end position="293"/>
    </location>
</feature>
<dbReference type="Gene3D" id="3.30.1360.120">
    <property type="entry name" value="Probable tRNA modification gtpase trme, domain 1"/>
    <property type="match status" value="1"/>
</dbReference>
<keyword evidence="17" id="KW-1185">Reference proteome</keyword>
<evidence type="ECO:0000256" key="1">
    <source>
        <dbReference type="ARBA" id="ARBA00004173"/>
    </source>
</evidence>
<keyword evidence="6 12" id="KW-0808">Transferase</keyword>
<name>B6K1H2_SCHJY</name>
<dbReference type="InterPro" id="IPR027266">
    <property type="entry name" value="TrmE/GcvT-like"/>
</dbReference>
<dbReference type="InterPro" id="IPR013977">
    <property type="entry name" value="GcvT_C"/>
</dbReference>
<dbReference type="GO" id="GO:0005739">
    <property type="term" value="C:mitochondrion"/>
    <property type="evidence" value="ECO:0000318"/>
    <property type="project" value="GO_Central"/>
</dbReference>
<protein>
    <recommendedName>
        <fullName evidence="4 12">Aminomethyltransferase</fullName>
        <ecNumber evidence="4 12">2.1.2.10</ecNumber>
    </recommendedName>
    <alternativeName>
        <fullName evidence="9 12">Glycine cleavage system T protein</fullName>
    </alternativeName>
</protein>
<dbReference type="RefSeq" id="XP_002174086.1">
    <property type="nucleotide sequence ID" value="XM_002174050.2"/>
</dbReference>
<dbReference type="VEuPathDB" id="FungiDB:SJAG_02901"/>
<keyword evidence="8 12" id="KW-0496">Mitochondrion</keyword>
<evidence type="ECO:0000256" key="5">
    <source>
        <dbReference type="ARBA" id="ARBA00022576"/>
    </source>
</evidence>
<dbReference type="EMBL" id="KE651166">
    <property type="protein sequence ID" value="EEB07793.1"/>
    <property type="molecule type" value="Genomic_DNA"/>
</dbReference>
<evidence type="ECO:0000256" key="4">
    <source>
        <dbReference type="ARBA" id="ARBA00012616"/>
    </source>
</evidence>
<evidence type="ECO:0000256" key="10">
    <source>
        <dbReference type="ARBA" id="ARBA00047665"/>
    </source>
</evidence>
<comment type="similarity">
    <text evidence="2 12">Belongs to the GcvT family.</text>
</comment>
<dbReference type="Gene3D" id="3.30.70.1400">
    <property type="entry name" value="Aminomethyltransferase beta-barrel domains"/>
    <property type="match status" value="1"/>
</dbReference>
<evidence type="ECO:0000313" key="16">
    <source>
        <dbReference type="JaponicusDB" id="SJAG_02901"/>
    </source>
</evidence>
<dbReference type="HOGENOM" id="CLU_007884_10_0_1"/>
<evidence type="ECO:0000256" key="9">
    <source>
        <dbReference type="ARBA" id="ARBA00031395"/>
    </source>
</evidence>
<dbReference type="GO" id="GO:0005960">
    <property type="term" value="C:glycine cleavage complex"/>
    <property type="evidence" value="ECO:0007669"/>
    <property type="project" value="InterPro"/>
</dbReference>
<dbReference type="GeneID" id="7048584"/>
<evidence type="ECO:0000313" key="15">
    <source>
        <dbReference type="EMBL" id="EEB07793.1"/>
    </source>
</evidence>
<evidence type="ECO:0000256" key="11">
    <source>
        <dbReference type="PIRSR" id="PIRSR006487-1"/>
    </source>
</evidence>
<dbReference type="GO" id="GO:0006546">
    <property type="term" value="P:glycine catabolic process"/>
    <property type="evidence" value="ECO:0007669"/>
    <property type="project" value="InterPro"/>
</dbReference>
<reference evidence="15 17" key="1">
    <citation type="journal article" date="2011" name="Science">
        <title>Comparative functional genomics of the fission yeasts.</title>
        <authorList>
            <person name="Rhind N."/>
            <person name="Chen Z."/>
            <person name="Yassour M."/>
            <person name="Thompson D.A."/>
            <person name="Haas B.J."/>
            <person name="Habib N."/>
            <person name="Wapinski I."/>
            <person name="Roy S."/>
            <person name="Lin M.F."/>
            <person name="Heiman D.I."/>
            <person name="Young S.K."/>
            <person name="Furuya K."/>
            <person name="Guo Y."/>
            <person name="Pidoux A."/>
            <person name="Chen H.M."/>
            <person name="Robbertse B."/>
            <person name="Goldberg J.M."/>
            <person name="Aoki K."/>
            <person name="Bayne E.H."/>
            <person name="Berlin A.M."/>
            <person name="Desjardins C.A."/>
            <person name="Dobbs E."/>
            <person name="Dukaj L."/>
            <person name="Fan L."/>
            <person name="FitzGerald M.G."/>
            <person name="French C."/>
            <person name="Gujja S."/>
            <person name="Hansen K."/>
            <person name="Keifenheim D."/>
            <person name="Levin J.Z."/>
            <person name="Mosher R.A."/>
            <person name="Mueller C.A."/>
            <person name="Pfiffner J."/>
            <person name="Priest M."/>
            <person name="Russ C."/>
            <person name="Smialowska A."/>
            <person name="Swoboda P."/>
            <person name="Sykes S.M."/>
            <person name="Vaughn M."/>
            <person name="Vengrova S."/>
            <person name="Yoder R."/>
            <person name="Zeng Q."/>
            <person name="Allshire R."/>
            <person name="Baulcombe D."/>
            <person name="Birren B.W."/>
            <person name="Brown W."/>
            <person name="Ekwall K."/>
            <person name="Kellis M."/>
            <person name="Leatherwood J."/>
            <person name="Levin H."/>
            <person name="Margalit H."/>
            <person name="Martienssen R."/>
            <person name="Nieduszynski C.A."/>
            <person name="Spatafora J.W."/>
            <person name="Friedman N."/>
            <person name="Dalgaard J.Z."/>
            <person name="Baumann P."/>
            <person name="Niki H."/>
            <person name="Regev A."/>
            <person name="Nusbaum C."/>
        </authorList>
    </citation>
    <scope>NUCLEOTIDE SEQUENCE [LARGE SCALE GENOMIC DNA]</scope>
    <source>
        <strain evidence="17">yFS275 / FY16936</strain>
    </source>
</reference>
<dbReference type="EC" id="2.1.2.10" evidence="4 12"/>
<comment type="catalytic activity">
    <reaction evidence="10 12">
        <text>N(6)-[(R)-S(8)-aminomethyldihydrolipoyl]-L-lysyl-[protein] + (6S)-5,6,7,8-tetrahydrofolate = N(6)-[(R)-dihydrolipoyl]-L-lysyl-[protein] + (6R)-5,10-methylene-5,6,7,8-tetrahydrofolate + NH4(+)</text>
        <dbReference type="Rhea" id="RHEA:16945"/>
        <dbReference type="Rhea" id="RHEA-COMP:10475"/>
        <dbReference type="Rhea" id="RHEA-COMP:10492"/>
        <dbReference type="ChEBI" id="CHEBI:15636"/>
        <dbReference type="ChEBI" id="CHEBI:28938"/>
        <dbReference type="ChEBI" id="CHEBI:57453"/>
        <dbReference type="ChEBI" id="CHEBI:83100"/>
        <dbReference type="ChEBI" id="CHEBI:83143"/>
        <dbReference type="EC" id="2.1.2.10"/>
    </reaction>
</comment>
<evidence type="ECO:0000256" key="8">
    <source>
        <dbReference type="ARBA" id="ARBA00023128"/>
    </source>
</evidence>
<evidence type="ECO:0000256" key="6">
    <source>
        <dbReference type="ARBA" id="ARBA00022679"/>
    </source>
</evidence>
<evidence type="ECO:0000256" key="12">
    <source>
        <dbReference type="RuleBase" id="RU003981"/>
    </source>
</evidence>
<dbReference type="Pfam" id="PF01571">
    <property type="entry name" value="GCV_T"/>
    <property type="match status" value="1"/>
</dbReference>
<dbReference type="InterPro" id="IPR029043">
    <property type="entry name" value="GcvT/YgfZ_C"/>
</dbReference>
<organism evidence="15 17">
    <name type="scientific">Schizosaccharomyces japonicus (strain yFS275 / FY16936)</name>
    <name type="common">Fission yeast</name>
    <dbReference type="NCBI Taxonomy" id="402676"/>
    <lineage>
        <taxon>Eukaryota</taxon>
        <taxon>Fungi</taxon>
        <taxon>Dikarya</taxon>
        <taxon>Ascomycota</taxon>
        <taxon>Taphrinomycotina</taxon>
        <taxon>Schizosaccharomycetes</taxon>
        <taxon>Schizosaccharomycetales</taxon>
        <taxon>Schizosaccharomycetaceae</taxon>
        <taxon>Schizosaccharomyces</taxon>
    </lineage>
</organism>
<dbReference type="NCBIfam" id="TIGR00528">
    <property type="entry name" value="gcvT"/>
    <property type="match status" value="1"/>
</dbReference>
<evidence type="ECO:0000313" key="17">
    <source>
        <dbReference type="Proteomes" id="UP000001744"/>
    </source>
</evidence>
<dbReference type="GO" id="GO:0004047">
    <property type="term" value="F:aminomethyltransferase activity"/>
    <property type="evidence" value="ECO:0007669"/>
    <property type="project" value="UniProtKB-EC"/>
</dbReference>
<dbReference type="NCBIfam" id="NF001567">
    <property type="entry name" value="PRK00389.1"/>
    <property type="match status" value="1"/>
</dbReference>
<proteinExistence type="inferred from homology"/>
<sequence>MLCSSVKLRACTLPRRVRVPTGNHFVRSIASLKKTPLYPLHVARGAKIVPFAGFEMPLQYKGMSVGDSHRWTRQHAGLFDVSHMVQWFVRGENATAFLESITPSSLQELKPMHSTLSVFTNETGGIVDDTIISKHDDKTYYIVTNAACADKDTENLSKNLNKWTKGGVTIDRIEGRALIALQGPEAVAALAKLAVTFDFPSLKFGKSAYIDVLGANCLVSRSGYTGEDGVEMSVPADDSMKIAETLLADSRVQPIGLGARDSLRLEAGMCLYGNDIDDTTSPVEGSLSWVIGKRRRSEGNFVGSSRILKELMGGPSRRRVGFLVQGAPAREGSAVEVDGVNVGRVTSGCPSPSLGKNIAMGYVRTGLHKVGTRVHINVRNKLRPAEVVKMPFVQTHYHK</sequence>
<accession>B6K1H2</accession>
<dbReference type="FunFam" id="4.10.1250.10:FF:000002">
    <property type="entry name" value="Aminomethyltransferase"/>
    <property type="match status" value="1"/>
</dbReference>
<dbReference type="InterPro" id="IPR028896">
    <property type="entry name" value="GcvT/YgfZ/DmdA"/>
</dbReference>
<dbReference type="PIRSF" id="PIRSF006487">
    <property type="entry name" value="GcvT"/>
    <property type="match status" value="1"/>
</dbReference>
<dbReference type="JaponicusDB" id="SJAG_02901">
    <property type="gene designation" value="gcv1"/>
</dbReference>
<dbReference type="AlphaFoldDB" id="B6K1H2"/>
<dbReference type="Proteomes" id="UP000001744">
    <property type="component" value="Unassembled WGS sequence"/>
</dbReference>
<dbReference type="Pfam" id="PF08669">
    <property type="entry name" value="GCV_T_C"/>
    <property type="match status" value="1"/>
</dbReference>
<dbReference type="FunFam" id="2.40.30.110:FF:000002">
    <property type="entry name" value="Aminomethyltransferase"/>
    <property type="match status" value="1"/>
</dbReference>